<dbReference type="Pfam" id="PF25437">
    <property type="entry name" value="BRWD1_N"/>
    <property type="match status" value="1"/>
</dbReference>
<organism evidence="8 9">
    <name type="scientific">Parasponia andersonii</name>
    <name type="common">Sponia andersonii</name>
    <dbReference type="NCBI Taxonomy" id="3476"/>
    <lineage>
        <taxon>Eukaryota</taxon>
        <taxon>Viridiplantae</taxon>
        <taxon>Streptophyta</taxon>
        <taxon>Embryophyta</taxon>
        <taxon>Tracheophyta</taxon>
        <taxon>Spermatophyta</taxon>
        <taxon>Magnoliopsida</taxon>
        <taxon>eudicotyledons</taxon>
        <taxon>Gunneridae</taxon>
        <taxon>Pentapetalae</taxon>
        <taxon>rosids</taxon>
        <taxon>fabids</taxon>
        <taxon>Rosales</taxon>
        <taxon>Cannabaceae</taxon>
        <taxon>Parasponia</taxon>
    </lineage>
</organism>
<dbReference type="PROSITE" id="PS00678">
    <property type="entry name" value="WD_REPEATS_1"/>
    <property type="match status" value="1"/>
</dbReference>
<feature type="compositionally biased region" description="Polar residues" evidence="6">
    <location>
        <begin position="1395"/>
        <end position="1407"/>
    </location>
</feature>
<dbReference type="STRING" id="3476.A0A2P5CLK4"/>
<evidence type="ECO:0000313" key="8">
    <source>
        <dbReference type="EMBL" id="PON61920.1"/>
    </source>
</evidence>
<feature type="compositionally biased region" description="Basic residues" evidence="6">
    <location>
        <begin position="885"/>
        <end position="913"/>
    </location>
</feature>
<gene>
    <name evidence="8" type="ORF">PanWU01x14_141220</name>
</gene>
<dbReference type="Pfam" id="PF00400">
    <property type="entry name" value="WD40"/>
    <property type="match status" value="4"/>
</dbReference>
<dbReference type="GO" id="GO:0007010">
    <property type="term" value="P:cytoskeleton organization"/>
    <property type="evidence" value="ECO:0007669"/>
    <property type="project" value="TreeGrafter"/>
</dbReference>
<dbReference type="InterPro" id="IPR015943">
    <property type="entry name" value="WD40/YVTN_repeat-like_dom_sf"/>
</dbReference>
<dbReference type="CDD" id="cd05529">
    <property type="entry name" value="Bromo_WDR9_I_like"/>
    <property type="match status" value="1"/>
</dbReference>
<sequence>MDSVSLGLCFRELSVREEGLVDWGLGGVMALRKFVPSGDAPPSVRMKPLNFTIKMNERTRFADAETSLAAEPDVDIDLREVYFLIMHFLSAGPCRRTYGQFWNELLEHQLLPRRYHAWYSRNGMPSGDENDDGNSFPLSYNMLVERYSHIQKDHLIKLLKQLILSSAPPSRGISGGNAPNAADRHSFYPDDRDKVNNELMHPPAYMRWPHMKADQVRGLSLREIGGGFPKHHRAPSIRAACYAVAKPSTMVQKMQNIKMLRGHRNAVYCAIFDRSGRYVITGADDRLVKIWSMETAYCLASCRGHEGDITDLAVSSNNAVVASSSNDCNIRVWRLPDGLPVSVLRGHTGAVTAIAFSPRPGFIFQLLSSSDDGTCRLWDARSSQLSPRIYVPRPSDSVAGKNNGPSSSVGAQNHQIFCCTFNANGTVFVTGSSDTLARVWNASKQTSDESDQPNHEIDVLSGHENDVNYVQFSGCAVASRFMTTDNLKEENVPKFKNSWFTHENIVTCSRDGSAIIWIPRSRRSHGKAGRWTRAYHLKVPPPPMPPQPVRGGPRQRMLPTPRGVNMIIWSLDNRFVLAAIMGSYFVLILHYVKMQVSGNVLQTYVLDVHPFNPRIAMSAGYDGRTIVWDIWEGKPIRTYEISRFKLVDGKFSPDGTSIILSDDVGQLYILNTGQGESQEDAKYDQFFLGDYRPLIQDTHGNVLDQSNVLDLSIFSSTIYALKPLGMIPYPEPYQSAYQKRRLGALGLEWNPNSLKLATGPDFTLDPEYQMLPLADLDMLTEPLPEFVDVMDWEPEVEMQSDDTDSDFNVNEDYLTGGEQGSLSSNSSDDPEGSAEDGETDDTQLERLRRSKRKKQKAEIEIMTSSGRRVKRRNFDEGDGNPLRINKTKKSKSGRKASRKKSSKSKSLRPRRAAAKNALNLFSKITGTFTDGEDEDGSGVDTSESESTLQDSDIESDGSDKYLQNEQSKQLKGKEISLDNSDLVNRHKAPEYHINGGNRARLVLKLPLRESNKLVARQSIVSKCMNQADLVSSRVPQEAIERNGNCVNSQDPRYSPGDYEKLNTVEGPEGVQLDKADYLNLTEDYKNGKIRWGGVRARSSKRLRSGEAAASNSFSRTSLSLQGHHEKQNYFSGCVRTGSDSVSEFPDLQIHKHEVNVDGMAITDGKDVRDGTSSRANGVDNLSLNYDKTSKADDMTANNGNMADLPPEDSDKASKSHDMSASEATSSSLDSGNGDDLPPGQTNNCPSLISTKFRLKRISRDSENPCEQRVRSSVGNLEYERYTLLHDKPLDTEQDPAVPENEMANRMKSEHRYGDLLESDTQCDKNATCNIKDSVESHHLHGKKMYTAVYRRAKSHKGTTTLEGFGGGKEGSTSNASNHNLSVGVDIREDSIDGSRGTQSTGLEASTSPNVEADNVKVAQGLESGYMLRNTQNSSMSRRQLPQEEWGSSSRMTVGLRSTRNRRGSHHLCETSPIDTTRKSSKSSRKGTWLMLTTHEEGSRYIPQLGDEVAYLRQGHQEYLEHLRQREHPPWISVKGNLRDVEFCKVQDLEYSSFAGSGESCCKMTLQFVDPSSDVYGRSFKMTLPEMTGFPDFLVERTRYDAAIQRNWTHRDKCQVWWKNDGEEDGSWWLGRILSVKAKSDDFPESPWERYTVQYKGDPPETHLHSPWELLDISAVWEQPHIDDDSKDGLQSAFAKLERSSRPPQDRFGINKLKQLSQRPNFANRFPVPLSLEVIQSRLENNYYRSLEAVKHDFKIMLSNAENFVGSKSDFSLKLKRLSDWFAKTLSSL</sequence>
<feature type="region of interest" description="Disordered" evidence="6">
    <location>
        <begin position="797"/>
        <end position="913"/>
    </location>
</feature>
<dbReference type="InterPro" id="IPR057452">
    <property type="entry name" value="BRWD/PHIP_N"/>
</dbReference>
<feature type="repeat" description="WD" evidence="5">
    <location>
        <begin position="409"/>
        <end position="450"/>
    </location>
</feature>
<evidence type="ECO:0000256" key="5">
    <source>
        <dbReference type="PROSITE-ProRule" id="PRU00221"/>
    </source>
</evidence>
<dbReference type="SUPFAM" id="SSF50978">
    <property type="entry name" value="WD40 repeat-like"/>
    <property type="match status" value="1"/>
</dbReference>
<evidence type="ECO:0000256" key="4">
    <source>
        <dbReference type="PROSITE-ProRule" id="PRU00035"/>
    </source>
</evidence>
<evidence type="ECO:0000256" key="1">
    <source>
        <dbReference type="ARBA" id="ARBA00022574"/>
    </source>
</evidence>
<dbReference type="InterPro" id="IPR052060">
    <property type="entry name" value="Bromo_WD_repeat"/>
</dbReference>
<protein>
    <submittedName>
        <fullName evidence="8">Guanine nucleotide-binding protein, beta subunit</fullName>
    </submittedName>
</protein>
<dbReference type="Proteomes" id="UP000237105">
    <property type="component" value="Unassembled WGS sequence"/>
</dbReference>
<dbReference type="EMBL" id="JXTB01000117">
    <property type="protein sequence ID" value="PON61920.1"/>
    <property type="molecule type" value="Genomic_DNA"/>
</dbReference>
<feature type="repeat" description="WD" evidence="5">
    <location>
        <begin position="344"/>
        <end position="388"/>
    </location>
</feature>
<dbReference type="FunFam" id="2.130.10.10:FF:000403">
    <property type="entry name" value="PH-interacting protein isoform X1"/>
    <property type="match status" value="1"/>
</dbReference>
<proteinExistence type="predicted"/>
<comment type="caution">
    <text evidence="8">The sequence shown here is derived from an EMBL/GenBank/DDBJ whole genome shotgun (WGS) entry which is preliminary data.</text>
</comment>
<feature type="compositionally biased region" description="Polar residues" evidence="6">
    <location>
        <begin position="939"/>
        <end position="950"/>
    </location>
</feature>
<evidence type="ECO:0000313" key="9">
    <source>
        <dbReference type="Proteomes" id="UP000237105"/>
    </source>
</evidence>
<feature type="region of interest" description="Disordered" evidence="6">
    <location>
        <begin position="1357"/>
        <end position="1407"/>
    </location>
</feature>
<feature type="compositionally biased region" description="Polar residues" evidence="6">
    <location>
        <begin position="1109"/>
        <end position="1120"/>
    </location>
</feature>
<feature type="repeat" description="WD" evidence="5">
    <location>
        <begin position="302"/>
        <end position="343"/>
    </location>
</feature>
<dbReference type="FunFam" id="1.20.920.10:FF:000058">
    <property type="entry name" value="WD40/YVTN repeat-like-containing domain"/>
    <property type="match status" value="1"/>
</dbReference>
<dbReference type="InterPro" id="IPR019775">
    <property type="entry name" value="WD40_repeat_CS"/>
</dbReference>
<dbReference type="GO" id="GO:0008360">
    <property type="term" value="P:regulation of cell shape"/>
    <property type="evidence" value="ECO:0007669"/>
    <property type="project" value="TreeGrafter"/>
</dbReference>
<dbReference type="FunFam" id="2.130.10.10:FF:000440">
    <property type="entry name" value="Bromodomain and WD repeat-containing protein"/>
    <property type="match status" value="1"/>
</dbReference>
<feature type="repeat" description="WD" evidence="5">
    <location>
        <begin position="260"/>
        <end position="301"/>
    </location>
</feature>
<dbReference type="PROSITE" id="PS50082">
    <property type="entry name" value="WD_REPEATS_2"/>
    <property type="match status" value="4"/>
</dbReference>
<dbReference type="InterPro" id="IPR036322">
    <property type="entry name" value="WD40_repeat_dom_sf"/>
</dbReference>
<feature type="region of interest" description="Disordered" evidence="6">
    <location>
        <begin position="925"/>
        <end position="959"/>
    </location>
</feature>
<evidence type="ECO:0000259" key="7">
    <source>
        <dbReference type="PROSITE" id="PS50014"/>
    </source>
</evidence>
<dbReference type="InterPro" id="IPR057451">
    <property type="entry name" value="BRWD/PHIP_AD"/>
</dbReference>
<dbReference type="FunFam" id="2.130.10.10:FF:000627">
    <property type="entry name" value="Bromodomain and WD repeat domain-containing protein"/>
    <property type="match status" value="1"/>
</dbReference>
<dbReference type="PANTHER" id="PTHR16266">
    <property type="entry name" value="WD REPEAT DOMAIN 9"/>
    <property type="match status" value="1"/>
</dbReference>
<dbReference type="InterPro" id="IPR001680">
    <property type="entry name" value="WD40_rpt"/>
</dbReference>
<feature type="region of interest" description="Disordered" evidence="6">
    <location>
        <begin position="1457"/>
        <end position="1481"/>
    </location>
</feature>
<dbReference type="SUPFAM" id="SSF47370">
    <property type="entry name" value="Bromodomain"/>
    <property type="match status" value="1"/>
</dbReference>
<feature type="region of interest" description="Disordered" evidence="6">
    <location>
        <begin position="1100"/>
        <end position="1120"/>
    </location>
</feature>
<dbReference type="OrthoDB" id="538223at2759"/>
<feature type="region of interest" description="Disordered" evidence="6">
    <location>
        <begin position="1432"/>
        <end position="1451"/>
    </location>
</feature>
<keyword evidence="2" id="KW-0677">Repeat</keyword>
<evidence type="ECO:0000256" key="6">
    <source>
        <dbReference type="SAM" id="MobiDB-lite"/>
    </source>
</evidence>
<feature type="compositionally biased region" description="Acidic residues" evidence="6">
    <location>
        <begin position="828"/>
        <end position="842"/>
    </location>
</feature>
<feature type="compositionally biased region" description="Polar residues" evidence="6">
    <location>
        <begin position="1370"/>
        <end position="1380"/>
    </location>
</feature>
<feature type="region of interest" description="Disordered" evidence="6">
    <location>
        <begin position="1162"/>
        <end position="1247"/>
    </location>
</feature>
<reference evidence="9" key="1">
    <citation type="submission" date="2016-06" db="EMBL/GenBank/DDBJ databases">
        <title>Parallel loss of symbiosis genes in relatives of nitrogen-fixing non-legume Parasponia.</title>
        <authorList>
            <person name="Van Velzen R."/>
            <person name="Holmer R."/>
            <person name="Bu F."/>
            <person name="Rutten L."/>
            <person name="Van Zeijl A."/>
            <person name="Liu W."/>
            <person name="Santuari L."/>
            <person name="Cao Q."/>
            <person name="Sharma T."/>
            <person name="Shen D."/>
            <person name="Roswanjaya Y."/>
            <person name="Wardhani T."/>
            <person name="Kalhor M.S."/>
            <person name="Jansen J."/>
            <person name="Van den Hoogen J."/>
            <person name="Gungor B."/>
            <person name="Hartog M."/>
            <person name="Hontelez J."/>
            <person name="Verver J."/>
            <person name="Yang W.-C."/>
            <person name="Schijlen E."/>
            <person name="Repin R."/>
            <person name="Schilthuizen M."/>
            <person name="Schranz E."/>
            <person name="Heidstra R."/>
            <person name="Miyata K."/>
            <person name="Fedorova E."/>
            <person name="Kohlen W."/>
            <person name="Bisseling T."/>
            <person name="Smit S."/>
            <person name="Geurts R."/>
        </authorList>
    </citation>
    <scope>NUCLEOTIDE SEQUENCE [LARGE SCALE GENOMIC DNA]</scope>
    <source>
        <strain evidence="9">cv. WU1-14</strain>
    </source>
</reference>
<name>A0A2P5CLK4_PARAD</name>
<feature type="compositionally biased region" description="Low complexity" evidence="6">
    <location>
        <begin position="1220"/>
        <end position="1236"/>
    </location>
</feature>
<dbReference type="GO" id="GO:0006357">
    <property type="term" value="P:regulation of transcription by RNA polymerase II"/>
    <property type="evidence" value="ECO:0007669"/>
    <property type="project" value="TreeGrafter"/>
</dbReference>
<keyword evidence="3 4" id="KW-0103">Bromodomain</keyword>
<dbReference type="SMART" id="SM00320">
    <property type="entry name" value="WD40"/>
    <property type="match status" value="6"/>
</dbReference>
<dbReference type="PANTHER" id="PTHR16266:SF17">
    <property type="entry name" value="BRWD3"/>
    <property type="match status" value="1"/>
</dbReference>
<dbReference type="Pfam" id="PF25313">
    <property type="entry name" value="BRWD_AD"/>
    <property type="match status" value="1"/>
</dbReference>
<dbReference type="GO" id="GO:0005634">
    <property type="term" value="C:nucleus"/>
    <property type="evidence" value="ECO:0007669"/>
    <property type="project" value="TreeGrafter"/>
</dbReference>
<evidence type="ECO:0000256" key="3">
    <source>
        <dbReference type="ARBA" id="ARBA00023117"/>
    </source>
</evidence>
<dbReference type="Gene3D" id="2.130.10.10">
    <property type="entry name" value="YVTN repeat-like/Quinoprotein amine dehydrogenase"/>
    <property type="match status" value="3"/>
</dbReference>
<dbReference type="Gene3D" id="1.20.920.10">
    <property type="entry name" value="Bromodomain-like"/>
    <property type="match status" value="1"/>
</dbReference>
<dbReference type="Pfam" id="PF00439">
    <property type="entry name" value="Bromodomain"/>
    <property type="match status" value="1"/>
</dbReference>
<keyword evidence="9" id="KW-1185">Reference proteome</keyword>
<dbReference type="PROSITE" id="PS50014">
    <property type="entry name" value="BROMODOMAIN_2"/>
    <property type="match status" value="1"/>
</dbReference>
<accession>A0A2P5CLK4</accession>
<keyword evidence="1 5" id="KW-0853">WD repeat</keyword>
<feature type="compositionally biased region" description="Polar residues" evidence="6">
    <location>
        <begin position="1172"/>
        <end position="1186"/>
    </location>
</feature>
<dbReference type="CDD" id="cd00200">
    <property type="entry name" value="WD40"/>
    <property type="match status" value="1"/>
</dbReference>
<feature type="compositionally biased region" description="Basic and acidic residues" evidence="6">
    <location>
        <begin position="1208"/>
        <end position="1219"/>
    </location>
</feature>
<evidence type="ECO:0000256" key="2">
    <source>
        <dbReference type="ARBA" id="ARBA00022737"/>
    </source>
</evidence>
<feature type="domain" description="Bromo" evidence="7">
    <location>
        <begin position="1719"/>
        <end position="1771"/>
    </location>
</feature>
<dbReference type="InterPro" id="IPR001487">
    <property type="entry name" value="Bromodomain"/>
</dbReference>
<dbReference type="PROSITE" id="PS50294">
    <property type="entry name" value="WD_REPEATS_REGION"/>
    <property type="match status" value="3"/>
</dbReference>
<dbReference type="InterPro" id="IPR036427">
    <property type="entry name" value="Bromodomain-like_sf"/>
</dbReference>